<reference evidence="2" key="1">
    <citation type="submission" date="2022-12" db="EMBL/GenBank/DDBJ databases">
        <title>Draft genome assemblies for two species of Escallonia (Escalloniales).</title>
        <authorList>
            <person name="Chanderbali A."/>
            <person name="Dervinis C."/>
            <person name="Anghel I."/>
            <person name="Soltis D."/>
            <person name="Soltis P."/>
            <person name="Zapata F."/>
        </authorList>
    </citation>
    <scope>NUCLEOTIDE SEQUENCE</scope>
    <source>
        <strain evidence="2">UCBG64.0493</strain>
        <tissue evidence="2">Leaf</tissue>
    </source>
</reference>
<name>A0AA89AVV7_9ASTE</name>
<proteinExistence type="predicted"/>
<dbReference type="PANTHER" id="PTHR37244:SF1">
    <property type="entry name" value="NADP-SPECIFIC GLUTAMATE DEHYDROGENASE"/>
    <property type="match status" value="1"/>
</dbReference>
<keyword evidence="1" id="KW-1133">Transmembrane helix</keyword>
<dbReference type="AlphaFoldDB" id="A0AA89AVV7"/>
<organism evidence="2 3">
    <name type="scientific">Escallonia herrerae</name>
    <dbReference type="NCBI Taxonomy" id="1293975"/>
    <lineage>
        <taxon>Eukaryota</taxon>
        <taxon>Viridiplantae</taxon>
        <taxon>Streptophyta</taxon>
        <taxon>Embryophyta</taxon>
        <taxon>Tracheophyta</taxon>
        <taxon>Spermatophyta</taxon>
        <taxon>Magnoliopsida</taxon>
        <taxon>eudicotyledons</taxon>
        <taxon>Gunneridae</taxon>
        <taxon>Pentapetalae</taxon>
        <taxon>asterids</taxon>
        <taxon>campanulids</taxon>
        <taxon>Escalloniales</taxon>
        <taxon>Escalloniaceae</taxon>
        <taxon>Escallonia</taxon>
    </lineage>
</organism>
<keyword evidence="1" id="KW-0812">Transmembrane</keyword>
<protein>
    <submittedName>
        <fullName evidence="2">Uncharacterized protein</fullName>
    </submittedName>
</protein>
<dbReference type="PANTHER" id="PTHR37244">
    <property type="entry name" value="NADP-SPECIFIC GLUTAMATE DEHYDROGENASE"/>
    <property type="match status" value="1"/>
</dbReference>
<accession>A0AA89AVV7</accession>
<keyword evidence="1" id="KW-0472">Membrane</keyword>
<dbReference type="EMBL" id="JAVXUP010000912">
    <property type="protein sequence ID" value="KAK3018824.1"/>
    <property type="molecule type" value="Genomic_DNA"/>
</dbReference>
<gene>
    <name evidence="2" type="ORF">RJ639_003452</name>
</gene>
<evidence type="ECO:0000256" key="1">
    <source>
        <dbReference type="SAM" id="Phobius"/>
    </source>
</evidence>
<keyword evidence="3" id="KW-1185">Reference proteome</keyword>
<evidence type="ECO:0000313" key="3">
    <source>
        <dbReference type="Proteomes" id="UP001188597"/>
    </source>
</evidence>
<evidence type="ECO:0000313" key="2">
    <source>
        <dbReference type="EMBL" id="KAK3018824.1"/>
    </source>
</evidence>
<dbReference type="Proteomes" id="UP001188597">
    <property type="component" value="Unassembled WGS sequence"/>
</dbReference>
<comment type="caution">
    <text evidence="2">The sequence shown here is derived from an EMBL/GenBank/DDBJ whole genome shotgun (WGS) entry which is preliminary data.</text>
</comment>
<sequence length="254" mass="28275">MCRGYQQNERDGRLLRIKAFSIRLLVSDSGKGLPDSLTLYYSPRINGRPLEVNGTKIKPDSPAFVTLHRVVSAAGGAVLYGSRERVRASEGVRFEVLLGDEKVLKGVFRKDGRDEWQVGCGCGLDSEVAGLKVAEAEVCVAAEGGLEMRERVEMVVNRRRRRRRRSRWCFLEEIPEEREVEAEAEMESDGCWCCCGEEGMDGGDGKEGEEEEMGTEMEGVSLAVDVGIWVMCLGVGYLVSKASFKTLLRRTRIL</sequence>
<feature type="transmembrane region" description="Helical" evidence="1">
    <location>
        <begin position="220"/>
        <end position="240"/>
    </location>
</feature>